<sequence length="209" mass="22595">MSPRAKNPIAPPGPLDLREDEIHTLTGQPLARIAPTTSPHALAWGRLRTWGPVSHCRWDPHPPPPGEHRGHGVLYTACDLATCAAEVFAGTRVIDTRSDAPVLQVWQPTRPLRLLDMTSPWALRHGASVSLDSADRATCRAWARCIHDQLPGLDGLWVRSTMTGRAMTVLLTPAADSIPALPDESAPLADPTIHALLHEIAPGIGYEVV</sequence>
<evidence type="ECO:0000313" key="2">
    <source>
        <dbReference type="EMBL" id="RRD29981.1"/>
    </source>
</evidence>
<comment type="caution">
    <text evidence="2">The sequence shown here is derived from an EMBL/GenBank/DDBJ whole genome shotgun (WGS) entry which is preliminary data.</text>
</comment>
<reference evidence="2 3" key="1">
    <citation type="submission" date="2018-11" db="EMBL/GenBank/DDBJ databases">
        <title>Genomes From Bacteria Associated with the Canine Oral Cavity: a Test Case for Automated Genome-Based Taxonomic Assignment.</title>
        <authorList>
            <person name="Coil D.A."/>
            <person name="Jospin G."/>
            <person name="Darling A.E."/>
            <person name="Wallis C."/>
            <person name="Davis I.J."/>
            <person name="Harris S."/>
            <person name="Eisen J.A."/>
            <person name="Holcombe L.J."/>
            <person name="O'Flynn C."/>
        </authorList>
    </citation>
    <scope>NUCLEOTIDE SEQUENCE [LARGE SCALE GENOMIC DNA]</scope>
    <source>
        <strain evidence="2 3">OH5050</strain>
    </source>
</reference>
<dbReference type="AlphaFoldDB" id="A0A3P1V768"/>
<feature type="domain" description="RES" evidence="1">
    <location>
        <begin position="52"/>
        <end position="182"/>
    </location>
</feature>
<dbReference type="InterPro" id="IPR014914">
    <property type="entry name" value="RES_dom"/>
</dbReference>
<protein>
    <submittedName>
        <fullName evidence="2">RES domain-containing protein</fullName>
    </submittedName>
</protein>
<dbReference type="OrthoDB" id="3256236at2"/>
<dbReference type="SMART" id="SM00953">
    <property type="entry name" value="RES"/>
    <property type="match status" value="1"/>
</dbReference>
<dbReference type="Pfam" id="PF08808">
    <property type="entry name" value="RES"/>
    <property type="match status" value="1"/>
</dbReference>
<evidence type="ECO:0000313" key="3">
    <source>
        <dbReference type="Proteomes" id="UP000271272"/>
    </source>
</evidence>
<evidence type="ECO:0000259" key="1">
    <source>
        <dbReference type="SMART" id="SM00953"/>
    </source>
</evidence>
<gene>
    <name evidence="2" type="ORF">EII10_04650</name>
</gene>
<organism evidence="2 3">
    <name type="scientific">Actinomyces bowdenii</name>
    <dbReference type="NCBI Taxonomy" id="131109"/>
    <lineage>
        <taxon>Bacteria</taxon>
        <taxon>Bacillati</taxon>
        <taxon>Actinomycetota</taxon>
        <taxon>Actinomycetes</taxon>
        <taxon>Actinomycetales</taxon>
        <taxon>Actinomycetaceae</taxon>
        <taxon>Actinomyces</taxon>
    </lineage>
</organism>
<keyword evidence="3" id="KW-1185">Reference proteome</keyword>
<accession>A0A3P1V768</accession>
<name>A0A3P1V768_9ACTO</name>
<proteinExistence type="predicted"/>
<dbReference type="RefSeq" id="WP_124933340.1">
    <property type="nucleotide sequence ID" value="NZ_JAGFOU010000003.1"/>
</dbReference>
<dbReference type="Proteomes" id="UP000271272">
    <property type="component" value="Unassembled WGS sequence"/>
</dbReference>
<dbReference type="EMBL" id="RQZC01000004">
    <property type="protein sequence ID" value="RRD29981.1"/>
    <property type="molecule type" value="Genomic_DNA"/>
</dbReference>